<dbReference type="PANTHER" id="PTHR27006:SF616">
    <property type="entry name" value="CYSTEINE-RICH RECEPTOR-LIKE PROTEIN KINASE 10"/>
    <property type="match status" value="1"/>
</dbReference>
<dbReference type="Proteomes" id="UP001642487">
    <property type="component" value="Chromosome 8"/>
</dbReference>
<reference evidence="3 4" key="1">
    <citation type="submission" date="2024-03" db="EMBL/GenBank/DDBJ databases">
        <authorList>
            <person name="Gkanogiannis A."/>
            <person name="Becerra Lopez-Lavalle L."/>
        </authorList>
    </citation>
    <scope>NUCLEOTIDE SEQUENCE [LARGE SCALE GENOMIC DNA]</scope>
</reference>
<dbReference type="InterPro" id="IPR001245">
    <property type="entry name" value="Ser-Thr/Tyr_kinase_cat_dom"/>
</dbReference>
<dbReference type="Pfam" id="PF07714">
    <property type="entry name" value="PK_Tyr_Ser-Thr"/>
    <property type="match status" value="1"/>
</dbReference>
<evidence type="ECO:0000256" key="1">
    <source>
        <dbReference type="SAM" id="MobiDB-lite"/>
    </source>
</evidence>
<feature type="domain" description="Protein kinase" evidence="2">
    <location>
        <begin position="1"/>
        <end position="107"/>
    </location>
</feature>
<dbReference type="InterPro" id="IPR011009">
    <property type="entry name" value="Kinase-like_dom_sf"/>
</dbReference>
<keyword evidence="4" id="KW-1185">Reference proteome</keyword>
<organism evidence="3 4">
    <name type="scientific">Citrullus colocynthis</name>
    <name type="common">colocynth</name>
    <dbReference type="NCBI Taxonomy" id="252529"/>
    <lineage>
        <taxon>Eukaryota</taxon>
        <taxon>Viridiplantae</taxon>
        <taxon>Streptophyta</taxon>
        <taxon>Embryophyta</taxon>
        <taxon>Tracheophyta</taxon>
        <taxon>Spermatophyta</taxon>
        <taxon>Magnoliopsida</taxon>
        <taxon>eudicotyledons</taxon>
        <taxon>Gunneridae</taxon>
        <taxon>Pentapetalae</taxon>
        <taxon>rosids</taxon>
        <taxon>fabids</taxon>
        <taxon>Cucurbitales</taxon>
        <taxon>Cucurbitaceae</taxon>
        <taxon>Benincaseae</taxon>
        <taxon>Citrullus</taxon>
    </lineage>
</organism>
<evidence type="ECO:0000313" key="4">
    <source>
        <dbReference type="Proteomes" id="UP001642487"/>
    </source>
</evidence>
<dbReference type="InterPro" id="IPR000719">
    <property type="entry name" value="Prot_kinase_dom"/>
</dbReference>
<protein>
    <recommendedName>
        <fullName evidence="2">Protein kinase domain-containing protein</fullName>
    </recommendedName>
</protein>
<dbReference type="PROSITE" id="PS50011">
    <property type="entry name" value="PROTEIN_KINASE_DOM"/>
    <property type="match status" value="1"/>
</dbReference>
<feature type="compositionally biased region" description="Polar residues" evidence="1">
    <location>
        <begin position="127"/>
        <end position="136"/>
    </location>
</feature>
<feature type="region of interest" description="Disordered" evidence="1">
    <location>
        <begin position="112"/>
        <end position="142"/>
    </location>
</feature>
<evidence type="ECO:0000313" key="3">
    <source>
        <dbReference type="EMBL" id="CAK9327353.1"/>
    </source>
</evidence>
<name>A0ABP0Z643_9ROSI</name>
<dbReference type="EMBL" id="OZ021742">
    <property type="protein sequence ID" value="CAK9327353.1"/>
    <property type="molecule type" value="Genomic_DNA"/>
</dbReference>
<dbReference type="Gene3D" id="1.10.510.10">
    <property type="entry name" value="Transferase(Phosphotransferase) domain 1"/>
    <property type="match status" value="1"/>
</dbReference>
<gene>
    <name evidence="3" type="ORF">CITCOLO1_LOCUS19730</name>
</gene>
<dbReference type="PANTHER" id="PTHR27006">
    <property type="entry name" value="PROMASTIGOTE SURFACE ANTIGEN PROTEIN PSA"/>
    <property type="match status" value="1"/>
</dbReference>
<sequence>MAPEYAMYGAFSNKSDVFSFGVLVLEIVIGQKNSSFHQEENIDDVISYAWRNWREGTTLNVVDPILKGGSSNEIKKCINIGLLCAQENSVDRPTMDTVLLMLNSDTITLPIPSPPANFKDRSPKSDVCSSQESSGSHVIEME</sequence>
<proteinExistence type="predicted"/>
<dbReference type="SUPFAM" id="SSF56112">
    <property type="entry name" value="Protein kinase-like (PK-like)"/>
    <property type="match status" value="1"/>
</dbReference>
<accession>A0ABP0Z643</accession>
<evidence type="ECO:0000259" key="2">
    <source>
        <dbReference type="PROSITE" id="PS50011"/>
    </source>
</evidence>